<evidence type="ECO:0000256" key="3">
    <source>
        <dbReference type="ARBA" id="ARBA00022722"/>
    </source>
</evidence>
<evidence type="ECO:0000256" key="2">
    <source>
        <dbReference type="ARBA" id="ARBA00022649"/>
    </source>
</evidence>
<comment type="similarity">
    <text evidence="7">Belongs to the PINc/VapC protein family.</text>
</comment>
<dbReference type="PANTHER" id="PTHR33653">
    <property type="entry name" value="RIBONUCLEASE VAPC2"/>
    <property type="match status" value="1"/>
</dbReference>
<proteinExistence type="inferred from homology"/>
<keyword evidence="6" id="KW-0460">Magnesium</keyword>
<evidence type="ECO:0000256" key="5">
    <source>
        <dbReference type="ARBA" id="ARBA00022801"/>
    </source>
</evidence>
<dbReference type="SUPFAM" id="SSF88723">
    <property type="entry name" value="PIN domain-like"/>
    <property type="match status" value="1"/>
</dbReference>
<evidence type="ECO:0000256" key="7">
    <source>
        <dbReference type="ARBA" id="ARBA00038093"/>
    </source>
</evidence>
<keyword evidence="5" id="KW-0378">Hydrolase</keyword>
<keyword evidence="2" id="KW-1277">Toxin-antitoxin system</keyword>
<evidence type="ECO:0000256" key="4">
    <source>
        <dbReference type="ARBA" id="ARBA00022723"/>
    </source>
</evidence>
<dbReference type="InterPro" id="IPR002716">
    <property type="entry name" value="PIN_dom"/>
</dbReference>
<dbReference type="GO" id="GO:0004518">
    <property type="term" value="F:nuclease activity"/>
    <property type="evidence" value="ECO:0007669"/>
    <property type="project" value="UniProtKB-KW"/>
</dbReference>
<accession>A0A6S6T517</accession>
<gene>
    <name evidence="9" type="ORF">HELGO_WM18421</name>
</gene>
<dbReference type="Gene3D" id="3.40.50.1010">
    <property type="entry name" value="5'-nuclease"/>
    <property type="match status" value="1"/>
</dbReference>
<dbReference type="EMBL" id="CACVAP010000064">
    <property type="protein sequence ID" value="CAA6811807.1"/>
    <property type="molecule type" value="Genomic_DNA"/>
</dbReference>
<dbReference type="GO" id="GO:0016787">
    <property type="term" value="F:hydrolase activity"/>
    <property type="evidence" value="ECO:0007669"/>
    <property type="project" value="UniProtKB-KW"/>
</dbReference>
<organism evidence="9">
    <name type="scientific">uncultured Sulfurovum sp</name>
    <dbReference type="NCBI Taxonomy" id="269237"/>
    <lineage>
        <taxon>Bacteria</taxon>
        <taxon>Pseudomonadati</taxon>
        <taxon>Campylobacterota</taxon>
        <taxon>Epsilonproteobacteria</taxon>
        <taxon>Campylobacterales</taxon>
        <taxon>Sulfurovaceae</taxon>
        <taxon>Sulfurovum</taxon>
        <taxon>environmental samples</taxon>
    </lineage>
</organism>
<reference evidence="9" key="1">
    <citation type="submission" date="2020-01" db="EMBL/GenBank/DDBJ databases">
        <authorList>
            <person name="Meier V. D."/>
            <person name="Meier V D."/>
        </authorList>
    </citation>
    <scope>NUCLEOTIDE SEQUENCE</scope>
    <source>
        <strain evidence="9">HLG_WM_MAG_06</strain>
    </source>
</reference>
<dbReference type="PANTHER" id="PTHR33653:SF1">
    <property type="entry name" value="RIBONUCLEASE VAPC2"/>
    <property type="match status" value="1"/>
</dbReference>
<dbReference type="InterPro" id="IPR029060">
    <property type="entry name" value="PIN-like_dom_sf"/>
</dbReference>
<sequence length="146" mass="16632">MLGSKKVFVDTCVVIEFLKENLELNKSNCYINHIVLMELYIGAKNKQDLRAIKVKLQGFKLLETNQEVIDLSTQIIEHFSLSHNAKIQDAIIASTCLIHKLPIATYNIKSFRSILSLLPLFGLYKGAVFNPPLLKARIIERFCRKA</sequence>
<keyword evidence="3" id="KW-0540">Nuclease</keyword>
<comment type="cofactor">
    <cofactor evidence="1">
        <name>Mg(2+)</name>
        <dbReference type="ChEBI" id="CHEBI:18420"/>
    </cofactor>
</comment>
<feature type="domain" description="PIN" evidence="8">
    <location>
        <begin position="7"/>
        <end position="109"/>
    </location>
</feature>
<evidence type="ECO:0000256" key="6">
    <source>
        <dbReference type="ARBA" id="ARBA00022842"/>
    </source>
</evidence>
<dbReference type="AlphaFoldDB" id="A0A6S6T517"/>
<dbReference type="InterPro" id="IPR050556">
    <property type="entry name" value="Type_II_TA_system_RNase"/>
</dbReference>
<evidence type="ECO:0000313" key="9">
    <source>
        <dbReference type="EMBL" id="CAA6811807.1"/>
    </source>
</evidence>
<keyword evidence="4" id="KW-0479">Metal-binding</keyword>
<evidence type="ECO:0000256" key="1">
    <source>
        <dbReference type="ARBA" id="ARBA00001946"/>
    </source>
</evidence>
<evidence type="ECO:0000259" key="8">
    <source>
        <dbReference type="Pfam" id="PF01850"/>
    </source>
</evidence>
<dbReference type="Pfam" id="PF01850">
    <property type="entry name" value="PIN"/>
    <property type="match status" value="1"/>
</dbReference>
<protein>
    <submittedName>
        <fullName evidence="9">Death on curing protein, Doc toxin</fullName>
    </submittedName>
</protein>
<dbReference type="GO" id="GO:0046872">
    <property type="term" value="F:metal ion binding"/>
    <property type="evidence" value="ECO:0007669"/>
    <property type="project" value="UniProtKB-KW"/>
</dbReference>
<name>A0A6S6T517_9BACT</name>